<comment type="caution">
    <text evidence="1">The sequence shown here is derived from an EMBL/GenBank/DDBJ whole genome shotgun (WGS) entry which is preliminary data.</text>
</comment>
<feature type="non-terminal residue" evidence="1">
    <location>
        <position position="1"/>
    </location>
</feature>
<proteinExistence type="predicted"/>
<accession>A0AC60QIS1</accession>
<keyword evidence="2" id="KW-1185">Reference proteome</keyword>
<evidence type="ECO:0000313" key="1">
    <source>
        <dbReference type="EMBL" id="KAG0432792.1"/>
    </source>
</evidence>
<organism evidence="1 2">
    <name type="scientific">Ixodes persulcatus</name>
    <name type="common">Taiga tick</name>
    <dbReference type="NCBI Taxonomy" id="34615"/>
    <lineage>
        <taxon>Eukaryota</taxon>
        <taxon>Metazoa</taxon>
        <taxon>Ecdysozoa</taxon>
        <taxon>Arthropoda</taxon>
        <taxon>Chelicerata</taxon>
        <taxon>Arachnida</taxon>
        <taxon>Acari</taxon>
        <taxon>Parasitiformes</taxon>
        <taxon>Ixodida</taxon>
        <taxon>Ixodoidea</taxon>
        <taxon>Ixodidae</taxon>
        <taxon>Ixodinae</taxon>
        <taxon>Ixodes</taxon>
    </lineage>
</organism>
<reference evidence="1 2" key="1">
    <citation type="journal article" date="2020" name="Cell">
        <title>Large-Scale Comparative Analyses of Tick Genomes Elucidate Their Genetic Diversity and Vector Capacities.</title>
        <authorList>
            <consortium name="Tick Genome and Microbiome Consortium (TIGMIC)"/>
            <person name="Jia N."/>
            <person name="Wang J."/>
            <person name="Shi W."/>
            <person name="Du L."/>
            <person name="Sun Y."/>
            <person name="Zhan W."/>
            <person name="Jiang J.F."/>
            <person name="Wang Q."/>
            <person name="Zhang B."/>
            <person name="Ji P."/>
            <person name="Bell-Sakyi L."/>
            <person name="Cui X.M."/>
            <person name="Yuan T.T."/>
            <person name="Jiang B.G."/>
            <person name="Yang W.F."/>
            <person name="Lam T.T."/>
            <person name="Chang Q.C."/>
            <person name="Ding S.J."/>
            <person name="Wang X.J."/>
            <person name="Zhu J.G."/>
            <person name="Ruan X.D."/>
            <person name="Zhao L."/>
            <person name="Wei J.T."/>
            <person name="Ye R.Z."/>
            <person name="Que T.C."/>
            <person name="Du C.H."/>
            <person name="Zhou Y.H."/>
            <person name="Cheng J.X."/>
            <person name="Dai P.F."/>
            <person name="Guo W.B."/>
            <person name="Han X.H."/>
            <person name="Huang E.J."/>
            <person name="Li L.F."/>
            <person name="Wei W."/>
            <person name="Gao Y.C."/>
            <person name="Liu J.Z."/>
            <person name="Shao H.Z."/>
            <person name="Wang X."/>
            <person name="Wang C.C."/>
            <person name="Yang T.C."/>
            <person name="Huo Q.B."/>
            <person name="Li W."/>
            <person name="Chen H.Y."/>
            <person name="Chen S.E."/>
            <person name="Zhou L.G."/>
            <person name="Ni X.B."/>
            <person name="Tian J.H."/>
            <person name="Sheng Y."/>
            <person name="Liu T."/>
            <person name="Pan Y.S."/>
            <person name="Xia L.Y."/>
            <person name="Li J."/>
            <person name="Zhao F."/>
            <person name="Cao W.C."/>
        </authorList>
    </citation>
    <scope>NUCLEOTIDE SEQUENCE [LARGE SCALE GENOMIC DNA]</scope>
    <source>
        <strain evidence="1">Iper-2018</strain>
    </source>
</reference>
<protein>
    <submittedName>
        <fullName evidence="1">Uncharacterized protein</fullName>
    </submittedName>
</protein>
<gene>
    <name evidence="1" type="ORF">HPB47_020509</name>
</gene>
<dbReference type="Proteomes" id="UP000805193">
    <property type="component" value="Unassembled WGS sequence"/>
</dbReference>
<sequence length="217" mass="22588">VVGLVVELVVWALAAMATASALQATSNPLEPGGHDLAPNCEVIPVGPPKVSSNRLNQNSLKADNMKTTTLAVSPSFQVVAGSAAPACITGLGRPKTVDGAMHRDEAEAAKGGAGSRDAPVNSMIPFHQAAQFRQAYRKLLVHAGVQAPNFVNEAADLEWESLAVSQGTINPTLDAGDDQEGDDLAVVYGLDEDALSGFTFEVVKYIGGFTAARSPRH</sequence>
<name>A0AC60QIS1_IXOPE</name>
<evidence type="ECO:0000313" key="2">
    <source>
        <dbReference type="Proteomes" id="UP000805193"/>
    </source>
</evidence>
<dbReference type="EMBL" id="JABSTQ010009116">
    <property type="protein sequence ID" value="KAG0432792.1"/>
    <property type="molecule type" value="Genomic_DNA"/>
</dbReference>